<dbReference type="EMBL" id="JASTZU010000057">
    <property type="protein sequence ID" value="MDL4842145.1"/>
    <property type="molecule type" value="Genomic_DNA"/>
</dbReference>
<organism evidence="9 10">
    <name type="scientific">Aquibacillus rhizosphaerae</name>
    <dbReference type="NCBI Taxonomy" id="3051431"/>
    <lineage>
        <taxon>Bacteria</taxon>
        <taxon>Bacillati</taxon>
        <taxon>Bacillota</taxon>
        <taxon>Bacilli</taxon>
        <taxon>Bacillales</taxon>
        <taxon>Bacillaceae</taxon>
        <taxon>Aquibacillus</taxon>
    </lineage>
</organism>
<comment type="subcellular location">
    <subcellularLocation>
        <location evidence="1">Cell membrane</location>
        <topology evidence="1">Multi-pass membrane protein</topology>
    </subcellularLocation>
</comment>
<evidence type="ECO:0000256" key="8">
    <source>
        <dbReference type="SAM" id="Phobius"/>
    </source>
</evidence>
<dbReference type="InterPro" id="IPR000522">
    <property type="entry name" value="ABC_transptr_permease_BtuC"/>
</dbReference>
<keyword evidence="6 8" id="KW-1133">Transmembrane helix</keyword>
<reference evidence="9 10" key="1">
    <citation type="submission" date="2023-06" db="EMBL/GenBank/DDBJ databases">
        <title>Aquibacillus rhizosphaerae LR5S19.</title>
        <authorList>
            <person name="Sun J.-Q."/>
        </authorList>
    </citation>
    <scope>NUCLEOTIDE SEQUENCE [LARGE SCALE GENOMIC DNA]</scope>
    <source>
        <strain evidence="9 10">LR5S19</strain>
    </source>
</reference>
<dbReference type="SUPFAM" id="SSF81345">
    <property type="entry name" value="ABC transporter involved in vitamin B12 uptake, BtuC"/>
    <property type="match status" value="1"/>
</dbReference>
<evidence type="ECO:0000256" key="3">
    <source>
        <dbReference type="ARBA" id="ARBA00022448"/>
    </source>
</evidence>
<evidence type="ECO:0000256" key="6">
    <source>
        <dbReference type="ARBA" id="ARBA00022989"/>
    </source>
</evidence>
<comment type="caution">
    <text evidence="9">The sequence shown here is derived from an EMBL/GenBank/DDBJ whole genome shotgun (WGS) entry which is preliminary data.</text>
</comment>
<feature type="transmembrane region" description="Helical" evidence="8">
    <location>
        <begin position="316"/>
        <end position="341"/>
    </location>
</feature>
<dbReference type="Gene3D" id="1.10.3470.10">
    <property type="entry name" value="ABC transporter involved in vitamin B12 uptake, BtuC"/>
    <property type="match status" value="1"/>
</dbReference>
<protein>
    <submittedName>
        <fullName evidence="9">Iron ABC transporter permease</fullName>
    </submittedName>
</protein>
<evidence type="ECO:0000313" key="10">
    <source>
        <dbReference type="Proteomes" id="UP001235343"/>
    </source>
</evidence>
<dbReference type="InterPro" id="IPR037294">
    <property type="entry name" value="ABC_BtuC-like"/>
</dbReference>
<evidence type="ECO:0000313" key="9">
    <source>
        <dbReference type="EMBL" id="MDL4842145.1"/>
    </source>
</evidence>
<dbReference type="Pfam" id="PF01032">
    <property type="entry name" value="FecCD"/>
    <property type="match status" value="1"/>
</dbReference>
<evidence type="ECO:0000256" key="7">
    <source>
        <dbReference type="ARBA" id="ARBA00023136"/>
    </source>
</evidence>
<feature type="transmembrane region" description="Helical" evidence="8">
    <location>
        <begin position="21"/>
        <end position="48"/>
    </location>
</feature>
<name>A0ABT7L8E1_9BACI</name>
<keyword evidence="4" id="KW-1003">Cell membrane</keyword>
<comment type="similarity">
    <text evidence="2">Belongs to the binding-protein-dependent transport system permease family. FecCD subfamily.</text>
</comment>
<dbReference type="PANTHER" id="PTHR30472:SF24">
    <property type="entry name" value="FERRIC ENTEROBACTIN TRANSPORT SYSTEM PERMEASE PROTEIN FEPG"/>
    <property type="match status" value="1"/>
</dbReference>
<feature type="transmembrane region" description="Helical" evidence="8">
    <location>
        <begin position="252"/>
        <end position="279"/>
    </location>
</feature>
<proteinExistence type="inferred from homology"/>
<keyword evidence="5 8" id="KW-0812">Transmembrane</keyword>
<feature type="transmembrane region" description="Helical" evidence="8">
    <location>
        <begin position="164"/>
        <end position="189"/>
    </location>
</feature>
<evidence type="ECO:0000256" key="4">
    <source>
        <dbReference type="ARBA" id="ARBA00022475"/>
    </source>
</evidence>
<keyword evidence="7 8" id="KW-0472">Membrane</keyword>
<feature type="transmembrane region" description="Helical" evidence="8">
    <location>
        <begin position="291"/>
        <end position="309"/>
    </location>
</feature>
<sequence>MNKRITFRSNRGYYSFLVEKKTLTVLTMLFVLTGIFLVISVGVGSTIISPIEAMKTLFGYGFDQHTMIIVDLRLPRVTIAILVGAAMAISGGILQGVIRNPLASPDIIGISGGAAFAAVTFITYFSETLSIKWLPLAAFLGALSISIIIYSLAWKKGVTPIRLVLVGIGISTITSSLTTLMIVLSPYSAASQAYIWLTGSIYGSSWEDVIALLPWLIIFIPLAFICGRSINVQELGDDMARSLGSHVQLHRGILVIISVALAGSAVSIGGAIGFVGLIAPHIARKIVGSSFGSLLPVAALIGSLIVILADTVARTAFLPLDIPAGVFTAGIGAPFFIYLLYRNKNF</sequence>
<feature type="transmembrane region" description="Helical" evidence="8">
    <location>
        <begin position="131"/>
        <end position="152"/>
    </location>
</feature>
<keyword evidence="3" id="KW-0813">Transport</keyword>
<gene>
    <name evidence="9" type="ORF">QQS35_17035</name>
</gene>
<dbReference type="RefSeq" id="WP_285933428.1">
    <property type="nucleotide sequence ID" value="NZ_JASTZU010000057.1"/>
</dbReference>
<feature type="transmembrane region" description="Helical" evidence="8">
    <location>
        <begin position="77"/>
        <end position="98"/>
    </location>
</feature>
<feature type="transmembrane region" description="Helical" evidence="8">
    <location>
        <begin position="107"/>
        <end position="125"/>
    </location>
</feature>
<dbReference type="PANTHER" id="PTHR30472">
    <property type="entry name" value="FERRIC ENTEROBACTIN TRANSPORT SYSTEM PERMEASE PROTEIN"/>
    <property type="match status" value="1"/>
</dbReference>
<evidence type="ECO:0000256" key="1">
    <source>
        <dbReference type="ARBA" id="ARBA00004651"/>
    </source>
</evidence>
<evidence type="ECO:0000256" key="2">
    <source>
        <dbReference type="ARBA" id="ARBA00007935"/>
    </source>
</evidence>
<dbReference type="Proteomes" id="UP001235343">
    <property type="component" value="Unassembled WGS sequence"/>
</dbReference>
<keyword evidence="10" id="KW-1185">Reference proteome</keyword>
<evidence type="ECO:0000256" key="5">
    <source>
        <dbReference type="ARBA" id="ARBA00022692"/>
    </source>
</evidence>
<feature type="transmembrane region" description="Helical" evidence="8">
    <location>
        <begin position="209"/>
        <end position="231"/>
    </location>
</feature>
<accession>A0ABT7L8E1</accession>
<dbReference type="CDD" id="cd06550">
    <property type="entry name" value="TM_ABC_iron-siderophores_like"/>
    <property type="match status" value="1"/>
</dbReference>